<organism evidence="19 20">
    <name type="scientific">Cyphellophora europaea (strain CBS 101466)</name>
    <name type="common">Phialophora europaea</name>
    <dbReference type="NCBI Taxonomy" id="1220924"/>
    <lineage>
        <taxon>Eukaryota</taxon>
        <taxon>Fungi</taxon>
        <taxon>Dikarya</taxon>
        <taxon>Ascomycota</taxon>
        <taxon>Pezizomycotina</taxon>
        <taxon>Eurotiomycetes</taxon>
        <taxon>Chaetothyriomycetidae</taxon>
        <taxon>Chaetothyriales</taxon>
        <taxon>Cyphellophoraceae</taxon>
        <taxon>Cyphellophora</taxon>
    </lineage>
</organism>
<feature type="domain" description="Ribose-phosphate pyrophosphokinase N-terminal" evidence="18">
    <location>
        <begin position="4"/>
        <end position="120"/>
    </location>
</feature>
<evidence type="ECO:0000259" key="18">
    <source>
        <dbReference type="Pfam" id="PF13793"/>
    </source>
</evidence>
<dbReference type="GO" id="GO:0005524">
    <property type="term" value="F:ATP binding"/>
    <property type="evidence" value="ECO:0007669"/>
    <property type="project" value="UniProtKB-KW"/>
</dbReference>
<evidence type="ECO:0000256" key="17">
    <source>
        <dbReference type="SAM" id="MobiDB-lite"/>
    </source>
</evidence>
<comment type="subcellular location">
    <subcellularLocation>
        <location evidence="1">Cytoplasm</location>
    </subcellularLocation>
</comment>
<dbReference type="InParanoid" id="W2S503"/>
<evidence type="ECO:0000256" key="7">
    <source>
        <dbReference type="ARBA" id="ARBA00022679"/>
    </source>
</evidence>
<dbReference type="GO" id="GO:0009156">
    <property type="term" value="P:ribonucleoside monophosphate biosynthetic process"/>
    <property type="evidence" value="ECO:0007669"/>
    <property type="project" value="InterPro"/>
</dbReference>
<dbReference type="SMART" id="SM01400">
    <property type="entry name" value="Pribosyltran_N"/>
    <property type="match status" value="1"/>
</dbReference>
<protein>
    <recommendedName>
        <fullName evidence="14">Ribose-phosphate pyrophosphokinase 1</fullName>
        <ecNumber evidence="4">2.7.6.1</ecNumber>
    </recommendedName>
    <alternativeName>
        <fullName evidence="16">Phosphoribosyl pyrophosphate synthase 1</fullName>
    </alternativeName>
</protein>
<dbReference type="GO" id="GO:0002189">
    <property type="term" value="C:ribose phosphate diphosphokinase complex"/>
    <property type="evidence" value="ECO:0007669"/>
    <property type="project" value="EnsemblFungi"/>
</dbReference>
<dbReference type="InterPro" id="IPR029099">
    <property type="entry name" value="Pribosyltran_N"/>
</dbReference>
<dbReference type="FunFam" id="3.40.50.2020:FF:000017">
    <property type="entry name" value="Ribose-phosphate pyrophosphokinase 1"/>
    <property type="match status" value="1"/>
</dbReference>
<dbReference type="GeneID" id="19978434"/>
<dbReference type="PROSITE" id="PS00114">
    <property type="entry name" value="PRPP_SYNTHASE"/>
    <property type="match status" value="1"/>
</dbReference>
<evidence type="ECO:0000256" key="15">
    <source>
        <dbReference type="ARBA" id="ARBA00049535"/>
    </source>
</evidence>
<evidence type="ECO:0000256" key="12">
    <source>
        <dbReference type="ARBA" id="ARBA00022840"/>
    </source>
</evidence>
<keyword evidence="8" id="KW-0479">Metal-binding</keyword>
<dbReference type="Pfam" id="PF13793">
    <property type="entry name" value="Pribosyltran_N"/>
    <property type="match status" value="1"/>
</dbReference>
<keyword evidence="7" id="KW-0808">Transferase</keyword>
<dbReference type="InterPro" id="IPR000836">
    <property type="entry name" value="PRTase_dom"/>
</dbReference>
<dbReference type="InterPro" id="IPR005946">
    <property type="entry name" value="Rib-P_diPkinase"/>
</dbReference>
<proteinExistence type="inferred from homology"/>
<dbReference type="InterPro" id="IPR000842">
    <property type="entry name" value="PRib_PP_synth_CS"/>
</dbReference>
<evidence type="ECO:0000256" key="6">
    <source>
        <dbReference type="ARBA" id="ARBA00022553"/>
    </source>
</evidence>
<evidence type="ECO:0000256" key="13">
    <source>
        <dbReference type="ARBA" id="ARBA00022842"/>
    </source>
</evidence>
<feature type="compositionally biased region" description="Polar residues" evidence="17">
    <location>
        <begin position="267"/>
        <end position="279"/>
    </location>
</feature>
<dbReference type="RefSeq" id="XP_008713986.1">
    <property type="nucleotide sequence ID" value="XM_008715764.1"/>
</dbReference>
<dbReference type="GO" id="GO:0006164">
    <property type="term" value="P:purine nucleotide biosynthetic process"/>
    <property type="evidence" value="ECO:0007669"/>
    <property type="project" value="TreeGrafter"/>
</dbReference>
<keyword evidence="10" id="KW-0547">Nucleotide-binding</keyword>
<feature type="compositionally biased region" description="Basic and acidic residues" evidence="17">
    <location>
        <begin position="353"/>
        <end position="362"/>
    </location>
</feature>
<dbReference type="HOGENOM" id="CLU_033546_1_2_1"/>
<evidence type="ECO:0000256" key="14">
    <source>
        <dbReference type="ARBA" id="ARBA00040334"/>
    </source>
</evidence>
<dbReference type="FunFam" id="3.40.50.2020:FF:000043">
    <property type="entry name" value="Ribose-phosphate pyrophosphokinase 1"/>
    <property type="match status" value="1"/>
</dbReference>
<comment type="similarity">
    <text evidence="3">Belongs to the ribose-phosphate pyrophosphokinase family.</text>
</comment>
<dbReference type="SUPFAM" id="SSF53271">
    <property type="entry name" value="PRTase-like"/>
    <property type="match status" value="2"/>
</dbReference>
<comment type="catalytic activity">
    <reaction evidence="15">
        <text>D-ribose 5-phosphate + ATP = 5-phospho-alpha-D-ribose 1-diphosphate + AMP + H(+)</text>
        <dbReference type="Rhea" id="RHEA:15609"/>
        <dbReference type="ChEBI" id="CHEBI:15378"/>
        <dbReference type="ChEBI" id="CHEBI:30616"/>
        <dbReference type="ChEBI" id="CHEBI:58017"/>
        <dbReference type="ChEBI" id="CHEBI:78346"/>
        <dbReference type="ChEBI" id="CHEBI:456215"/>
        <dbReference type="EC" id="2.7.6.1"/>
    </reaction>
</comment>
<dbReference type="GO" id="GO:0000287">
    <property type="term" value="F:magnesium ion binding"/>
    <property type="evidence" value="ECO:0007669"/>
    <property type="project" value="InterPro"/>
</dbReference>
<dbReference type="GO" id="GO:0005737">
    <property type="term" value="C:cytoplasm"/>
    <property type="evidence" value="ECO:0007669"/>
    <property type="project" value="UniProtKB-SubCell"/>
</dbReference>
<dbReference type="CDD" id="cd06223">
    <property type="entry name" value="PRTases_typeI"/>
    <property type="match status" value="1"/>
</dbReference>
<sequence>MRGVKVFSGTSHPALTEAICQRLGTTPTPCDLGHFANGEIRVQVGVSVRNDDVFIVQSGSSRINDSVMEMLIMINACKGGSAKSITAVLPYFPYSRQSKKKAHRGAITAKMVANLMSVAGVSHVITVDLHSSQMQGFFGKPVDNLHAEPLIARWIKTNVKHWSHAVVVSKNVGGTKRVTSLADRLNVQFAIVSTERERRRPPGQPVNMADSTVFFDAVEPASLRTFERSNSTDSDRSNDADTEADSAPSPRLKLQANGGASRPKAVTISSDPQISSTPPSAEGPNDSDEDLLGAGVNRAETFPSARRPSEYEAADSLNDQKARDVIIGRLIQGHVVDDDHPSPALSAQYGADRNSDGNDHDPMTSSFISTTSSLQADHALGGTLDAAASSDEEEDGIKNPDLQHTVTLVGNVKDRTVIIMDDIIDKTGSWIAAAETCVKRGQAKMVYCIAIHALFDDESLAELEACECIDYVVVTNTFPMASERAKSSRKLIVIDLSNLLSEAIRRNHHGGTQPSLEPYLDKF</sequence>
<evidence type="ECO:0000256" key="3">
    <source>
        <dbReference type="ARBA" id="ARBA00006478"/>
    </source>
</evidence>
<evidence type="ECO:0000313" key="19">
    <source>
        <dbReference type="EMBL" id="ETN43771.1"/>
    </source>
</evidence>
<dbReference type="OrthoDB" id="413572at2759"/>
<dbReference type="GO" id="GO:0016301">
    <property type="term" value="F:kinase activity"/>
    <property type="evidence" value="ECO:0007669"/>
    <property type="project" value="UniProtKB-KW"/>
</dbReference>
<dbReference type="VEuPathDB" id="FungiDB:HMPREF1541_11095"/>
<feature type="region of interest" description="Disordered" evidence="17">
    <location>
        <begin position="334"/>
        <end position="367"/>
    </location>
</feature>
<dbReference type="PANTHER" id="PTHR10210:SF57">
    <property type="entry name" value="RIBOSE-PHOSPHATE DIPHOSPHOKINASE"/>
    <property type="match status" value="1"/>
</dbReference>
<evidence type="ECO:0000256" key="11">
    <source>
        <dbReference type="ARBA" id="ARBA00022777"/>
    </source>
</evidence>
<dbReference type="InterPro" id="IPR029057">
    <property type="entry name" value="PRTase-like"/>
</dbReference>
<dbReference type="GO" id="GO:0004749">
    <property type="term" value="F:ribose phosphate diphosphokinase activity"/>
    <property type="evidence" value="ECO:0007669"/>
    <property type="project" value="UniProtKB-EC"/>
</dbReference>
<evidence type="ECO:0000256" key="2">
    <source>
        <dbReference type="ARBA" id="ARBA00004996"/>
    </source>
</evidence>
<dbReference type="PANTHER" id="PTHR10210">
    <property type="entry name" value="RIBOSE-PHOSPHATE DIPHOSPHOKINASE FAMILY MEMBER"/>
    <property type="match status" value="1"/>
</dbReference>
<accession>W2S503</accession>
<keyword evidence="13" id="KW-0460">Magnesium</keyword>
<evidence type="ECO:0000256" key="8">
    <source>
        <dbReference type="ARBA" id="ARBA00022723"/>
    </source>
</evidence>
<keyword evidence="6" id="KW-0597">Phosphoprotein</keyword>
<name>W2S503_CYPE1</name>
<keyword evidence="5" id="KW-0963">Cytoplasm</keyword>
<dbReference type="AlphaFoldDB" id="W2S503"/>
<gene>
    <name evidence="19" type="ORF">HMPREF1541_11095</name>
</gene>
<dbReference type="eggNOG" id="KOG1448">
    <property type="taxonomic scope" value="Eukaryota"/>
</dbReference>
<dbReference type="NCBIfam" id="TIGR01251">
    <property type="entry name" value="ribP_PPkin"/>
    <property type="match status" value="1"/>
</dbReference>
<evidence type="ECO:0000256" key="9">
    <source>
        <dbReference type="ARBA" id="ARBA00022727"/>
    </source>
</evidence>
<dbReference type="Gene3D" id="3.40.50.2020">
    <property type="match status" value="3"/>
</dbReference>
<keyword evidence="20" id="KW-1185">Reference proteome</keyword>
<dbReference type="EC" id="2.7.6.1" evidence="4"/>
<dbReference type="STRING" id="1220924.W2S503"/>
<dbReference type="Pfam" id="PF14572">
    <property type="entry name" value="Pribosyl_synth"/>
    <property type="match status" value="1"/>
</dbReference>
<dbReference type="EMBL" id="KI635847">
    <property type="protein sequence ID" value="ETN43771.1"/>
    <property type="molecule type" value="Genomic_DNA"/>
</dbReference>
<evidence type="ECO:0000256" key="1">
    <source>
        <dbReference type="ARBA" id="ARBA00004496"/>
    </source>
</evidence>
<dbReference type="FunCoup" id="W2S503">
    <property type="interactions" value="352"/>
</dbReference>
<evidence type="ECO:0000256" key="10">
    <source>
        <dbReference type="ARBA" id="ARBA00022741"/>
    </source>
</evidence>
<keyword evidence="9" id="KW-0545">Nucleotide biosynthesis</keyword>
<evidence type="ECO:0000313" key="20">
    <source>
        <dbReference type="Proteomes" id="UP000030752"/>
    </source>
</evidence>
<dbReference type="GO" id="GO:0006015">
    <property type="term" value="P:5-phosphoribose 1-diphosphate biosynthetic process"/>
    <property type="evidence" value="ECO:0007669"/>
    <property type="project" value="EnsemblFungi"/>
</dbReference>
<dbReference type="Proteomes" id="UP000030752">
    <property type="component" value="Unassembled WGS sequence"/>
</dbReference>
<reference evidence="19 20" key="1">
    <citation type="submission" date="2013-03" db="EMBL/GenBank/DDBJ databases">
        <title>The Genome Sequence of Phialophora europaea CBS 101466.</title>
        <authorList>
            <consortium name="The Broad Institute Genomics Platform"/>
            <person name="Cuomo C."/>
            <person name="de Hoog S."/>
            <person name="Gorbushina A."/>
            <person name="Walker B."/>
            <person name="Young S.K."/>
            <person name="Zeng Q."/>
            <person name="Gargeya S."/>
            <person name="Fitzgerald M."/>
            <person name="Haas B."/>
            <person name="Abouelleil A."/>
            <person name="Allen A.W."/>
            <person name="Alvarado L."/>
            <person name="Arachchi H.M."/>
            <person name="Berlin A.M."/>
            <person name="Chapman S.B."/>
            <person name="Gainer-Dewar J."/>
            <person name="Goldberg J."/>
            <person name="Griggs A."/>
            <person name="Gujja S."/>
            <person name="Hansen M."/>
            <person name="Howarth C."/>
            <person name="Imamovic A."/>
            <person name="Ireland A."/>
            <person name="Larimer J."/>
            <person name="McCowan C."/>
            <person name="Murphy C."/>
            <person name="Pearson M."/>
            <person name="Poon T.W."/>
            <person name="Priest M."/>
            <person name="Roberts A."/>
            <person name="Saif S."/>
            <person name="Shea T."/>
            <person name="Sisk P."/>
            <person name="Sykes S."/>
            <person name="Wortman J."/>
            <person name="Nusbaum C."/>
            <person name="Birren B."/>
        </authorList>
    </citation>
    <scope>NUCLEOTIDE SEQUENCE [LARGE SCALE GENOMIC DNA]</scope>
    <source>
        <strain evidence="19 20">CBS 101466</strain>
    </source>
</reference>
<keyword evidence="12" id="KW-0067">ATP-binding</keyword>
<feature type="region of interest" description="Disordered" evidence="17">
    <location>
        <begin position="224"/>
        <end position="292"/>
    </location>
</feature>
<comment type="pathway">
    <text evidence="2">Metabolic intermediate biosynthesis; 5-phospho-alpha-D-ribose 1-diphosphate biosynthesis; 5-phospho-alpha-D-ribose 1-diphosphate from D-ribose 5-phosphate (route I): step 1/1.</text>
</comment>
<evidence type="ECO:0000256" key="16">
    <source>
        <dbReference type="ARBA" id="ARBA00077829"/>
    </source>
</evidence>
<keyword evidence="11" id="KW-0418">Kinase</keyword>
<evidence type="ECO:0000256" key="4">
    <source>
        <dbReference type="ARBA" id="ARBA00013247"/>
    </source>
</evidence>
<evidence type="ECO:0000256" key="5">
    <source>
        <dbReference type="ARBA" id="ARBA00022490"/>
    </source>
</evidence>